<proteinExistence type="predicted"/>
<gene>
    <name evidence="1" type="ORF">UFOPK3317_01201</name>
</gene>
<sequence length="74" mass="7599">METAAPARSEIVSARRIEGLERKRSAVATVETANAPATPSLVIGPVVQSTTPLDAINAAASSAALLVVSRMAQR</sequence>
<accession>A0A6J7E295</accession>
<name>A0A6J7E295_9ZZZZ</name>
<protein>
    <submittedName>
        <fullName evidence="1">Unannotated protein</fullName>
    </submittedName>
</protein>
<evidence type="ECO:0000313" key="1">
    <source>
        <dbReference type="EMBL" id="CAB4876891.1"/>
    </source>
</evidence>
<dbReference type="EMBL" id="CAFBLK010000229">
    <property type="protein sequence ID" value="CAB4876891.1"/>
    <property type="molecule type" value="Genomic_DNA"/>
</dbReference>
<organism evidence="1">
    <name type="scientific">freshwater metagenome</name>
    <dbReference type="NCBI Taxonomy" id="449393"/>
    <lineage>
        <taxon>unclassified sequences</taxon>
        <taxon>metagenomes</taxon>
        <taxon>ecological metagenomes</taxon>
    </lineage>
</organism>
<dbReference type="AlphaFoldDB" id="A0A6J7E295"/>
<reference evidence="1" key="1">
    <citation type="submission" date="2020-05" db="EMBL/GenBank/DDBJ databases">
        <authorList>
            <person name="Chiriac C."/>
            <person name="Salcher M."/>
            <person name="Ghai R."/>
            <person name="Kavagutti S V."/>
        </authorList>
    </citation>
    <scope>NUCLEOTIDE SEQUENCE</scope>
</reference>